<dbReference type="SMART" id="SM00320">
    <property type="entry name" value="WD40"/>
    <property type="match status" value="5"/>
</dbReference>
<dbReference type="PROSITE" id="PS50082">
    <property type="entry name" value="WD_REPEATS_2"/>
    <property type="match status" value="2"/>
</dbReference>
<dbReference type="AlphaFoldDB" id="A0A3E2H668"/>
<dbReference type="SUPFAM" id="SSF50978">
    <property type="entry name" value="WD40 repeat-like"/>
    <property type="match status" value="2"/>
</dbReference>
<dbReference type="InterPro" id="IPR056884">
    <property type="entry name" value="NPHP3-like_N"/>
</dbReference>
<feature type="non-terminal residue" evidence="5">
    <location>
        <position position="1089"/>
    </location>
</feature>
<dbReference type="PANTHER" id="PTHR10039">
    <property type="entry name" value="AMELOGENIN"/>
    <property type="match status" value="1"/>
</dbReference>
<dbReference type="CDD" id="cd00200">
    <property type="entry name" value="WD40"/>
    <property type="match status" value="1"/>
</dbReference>
<name>A0A3E2H668_SCYLI</name>
<dbReference type="Pfam" id="PF00400">
    <property type="entry name" value="WD40"/>
    <property type="match status" value="4"/>
</dbReference>
<dbReference type="PROSITE" id="PS00678">
    <property type="entry name" value="WD_REPEATS_1"/>
    <property type="match status" value="2"/>
</dbReference>
<evidence type="ECO:0000259" key="4">
    <source>
        <dbReference type="PROSITE" id="PS50837"/>
    </source>
</evidence>
<keyword evidence="6" id="KW-1185">Reference proteome</keyword>
<feature type="repeat" description="WD" evidence="3">
    <location>
        <begin position="919"/>
        <end position="951"/>
    </location>
</feature>
<dbReference type="STRING" id="5539.A0A3E2H668"/>
<dbReference type="SUPFAM" id="SSF52540">
    <property type="entry name" value="P-loop containing nucleoside triphosphate hydrolases"/>
    <property type="match status" value="1"/>
</dbReference>
<accession>A0A3E2H668</accession>
<dbReference type="Proteomes" id="UP000258309">
    <property type="component" value="Unassembled WGS sequence"/>
</dbReference>
<dbReference type="InterPro" id="IPR015943">
    <property type="entry name" value="WD40/YVTN_repeat-like_dom_sf"/>
</dbReference>
<evidence type="ECO:0000256" key="1">
    <source>
        <dbReference type="ARBA" id="ARBA00022574"/>
    </source>
</evidence>
<dbReference type="InterPro" id="IPR019775">
    <property type="entry name" value="WD40_repeat_CS"/>
</dbReference>
<dbReference type="EMBL" id="NCSJ02000147">
    <property type="protein sequence ID" value="RFU28896.1"/>
    <property type="molecule type" value="Genomic_DNA"/>
</dbReference>
<organism evidence="5 6">
    <name type="scientific">Scytalidium lignicola</name>
    <name type="common">Hyphomycete</name>
    <dbReference type="NCBI Taxonomy" id="5539"/>
    <lineage>
        <taxon>Eukaryota</taxon>
        <taxon>Fungi</taxon>
        <taxon>Dikarya</taxon>
        <taxon>Ascomycota</taxon>
        <taxon>Pezizomycotina</taxon>
        <taxon>Leotiomycetes</taxon>
        <taxon>Leotiomycetes incertae sedis</taxon>
        <taxon>Scytalidium</taxon>
    </lineage>
</organism>
<dbReference type="InterPro" id="IPR001680">
    <property type="entry name" value="WD40_rpt"/>
</dbReference>
<dbReference type="Gene3D" id="2.130.10.10">
    <property type="entry name" value="YVTN repeat-like/Quinoprotein amine dehydrogenase"/>
    <property type="match status" value="3"/>
</dbReference>
<dbReference type="InterPro" id="IPR007111">
    <property type="entry name" value="NACHT_NTPase"/>
</dbReference>
<keyword evidence="2" id="KW-0677">Repeat</keyword>
<feature type="repeat" description="WD" evidence="3">
    <location>
        <begin position="551"/>
        <end position="592"/>
    </location>
</feature>
<proteinExistence type="predicted"/>
<reference evidence="5 6" key="1">
    <citation type="submission" date="2018-05" db="EMBL/GenBank/DDBJ databases">
        <title>Draft genome sequence of Scytalidium lignicola DSM 105466, a ubiquitous saprotrophic fungus.</title>
        <authorList>
            <person name="Buettner E."/>
            <person name="Gebauer A.M."/>
            <person name="Hofrichter M."/>
            <person name="Liers C."/>
            <person name="Kellner H."/>
        </authorList>
    </citation>
    <scope>NUCLEOTIDE SEQUENCE [LARGE SCALE GENOMIC DNA]</scope>
    <source>
        <strain evidence="5 6">DSM 105466</strain>
    </source>
</reference>
<dbReference type="OMA" id="RWDNTIG"/>
<evidence type="ECO:0000313" key="5">
    <source>
        <dbReference type="EMBL" id="RFU28896.1"/>
    </source>
</evidence>
<sequence length="1089" mass="123951">MVNGTKLTGEYSIYGRGAYFYALRCPDSLLVQNELREDKDKLRPNLINWIFNDQQYQRWLNDNSIGLLWIKGGAGKGKTMMSISLIDHLSEEASSVITYFFCRNTNYELNTIQAIIKGLILQLVRKQPELKESLRCRWDRDNKHFNEDITSWRALWKIFLEMLDSCKCQRIYVVVDALDECRDDDIATFLRLIVRVGVRHTSKVKWLLTSRPLDATEWELLDGSDLVQVSLELNSDHISDAVEAYVTSKVAELDKRHNFGHALLQKVESILKIKSEGTFLWVSLVFKRLEGVHKDEVLTVIEDLPKGLHPFYHRILDQLSQVDRCASLIRKRGHTIEFVHQSSRDYLSGDGQSILNTAEEYGHANVLSSCVHHLSERLKPNPFGLLTPDSTKNRINELKGPRGNLPIASIDYAATFWVRHLDSVQSSALVEDALSDEGAISRFLRTLFLEWLECLSLLDKSSRAIEDLMILTDAVGKIRQSSLSMFLKDATRFLLRHRQILATCPSQIYSSAIIFSPEASIVRRENLHKVPKWLKSIPQTDNNWGPLIQILRGHTSGVTSIRFSPDGKRIVSGSRDSTVRIWDVITGELQNTLKGHLGPVVTVIFSPDGNQIASHHIFSSVINVWDARNGELRPTLSTQGVARIMVFAPDGKHIVVSFSVGTVKLWNVETGQVREMPGNSLPHNSKPFWLIGFSHNSQRAGTLHQVDFNPFQLDNGVISVIPEAGGDPILMRECFRPEFPYNGSPAISPDRNLVALPQDETIELRDNTTDDSENNFTAHEDEVLTVCYSPDGRYLVSVCYKELILWDCMTGSTASDCKQIYTRPIDKLAGVRTAAFSPDSKEIALFNYYGLTLWNFKTGKARKIWNWNYVSRFRSPRLAFSPDSTQITVVSKKRIWRLDARSGDLQKEFEIPWDQSAVAVAFFPDGKQIATSSDDCRVIIWDLETPPNAANLFRKIIGSRTAVSQLQVLETSTPIFKMNFSTDGRHLVTENGLIKIKDNENKPTSDSELNNYFYVADQWIYYASILILYLPWDHYKGIYDVNDDRVAVAYKNGRVMRFDFDLQSLRSALGLGHEDKPHQEFPVRVKRMR</sequence>
<comment type="caution">
    <text evidence="5">The sequence shown here is derived from an EMBL/GenBank/DDBJ whole genome shotgun (WGS) entry which is preliminary data.</text>
</comment>
<dbReference type="OrthoDB" id="674604at2759"/>
<gene>
    <name evidence="5" type="ORF">B7463_g7450</name>
</gene>
<dbReference type="InterPro" id="IPR036322">
    <property type="entry name" value="WD40_repeat_dom_sf"/>
</dbReference>
<dbReference type="Pfam" id="PF24883">
    <property type="entry name" value="NPHP3_N"/>
    <property type="match status" value="1"/>
</dbReference>
<dbReference type="PROSITE" id="PS50294">
    <property type="entry name" value="WD_REPEATS_REGION"/>
    <property type="match status" value="1"/>
</dbReference>
<evidence type="ECO:0000256" key="2">
    <source>
        <dbReference type="ARBA" id="ARBA00022737"/>
    </source>
</evidence>
<dbReference type="PANTHER" id="PTHR10039:SF14">
    <property type="entry name" value="NACHT DOMAIN-CONTAINING PROTEIN"/>
    <property type="match status" value="1"/>
</dbReference>
<keyword evidence="1 3" id="KW-0853">WD repeat</keyword>
<evidence type="ECO:0000313" key="6">
    <source>
        <dbReference type="Proteomes" id="UP000258309"/>
    </source>
</evidence>
<evidence type="ECO:0000256" key="3">
    <source>
        <dbReference type="PROSITE-ProRule" id="PRU00221"/>
    </source>
</evidence>
<dbReference type="PROSITE" id="PS50837">
    <property type="entry name" value="NACHT"/>
    <property type="match status" value="1"/>
</dbReference>
<feature type="non-terminal residue" evidence="5">
    <location>
        <position position="1"/>
    </location>
</feature>
<dbReference type="InterPro" id="IPR027417">
    <property type="entry name" value="P-loop_NTPase"/>
</dbReference>
<protein>
    <recommendedName>
        <fullName evidence="4">NACHT domain-containing protein</fullName>
    </recommendedName>
</protein>
<dbReference type="FunFam" id="3.40.50.300:FF:001638">
    <property type="entry name" value="NACHT and WD40 domain protein"/>
    <property type="match status" value="1"/>
</dbReference>
<feature type="domain" description="NACHT" evidence="4">
    <location>
        <begin position="66"/>
        <end position="212"/>
    </location>
</feature>
<dbReference type="Gene3D" id="3.40.50.300">
    <property type="entry name" value="P-loop containing nucleotide triphosphate hydrolases"/>
    <property type="match status" value="1"/>
</dbReference>